<dbReference type="InterPro" id="IPR055432">
    <property type="entry name" value="STING_LBD"/>
</dbReference>
<dbReference type="AlphaFoldDB" id="A0AAD9VFJ1"/>
<feature type="transmembrane region" description="Helical" evidence="7">
    <location>
        <begin position="23"/>
        <end position="44"/>
    </location>
</feature>
<keyword evidence="5 7" id="KW-1133">Transmembrane helix</keyword>
<evidence type="ECO:0000259" key="8">
    <source>
        <dbReference type="Pfam" id="PF15009"/>
    </source>
</evidence>
<keyword evidence="4" id="KW-0391">Immunity</keyword>
<dbReference type="InterPro" id="IPR038623">
    <property type="entry name" value="STING_C_sf"/>
</dbReference>
<dbReference type="GO" id="GO:0045087">
    <property type="term" value="P:innate immune response"/>
    <property type="evidence" value="ECO:0007669"/>
    <property type="project" value="UniProtKB-KW"/>
</dbReference>
<dbReference type="GO" id="GO:0035438">
    <property type="term" value="F:cyclic-di-GMP binding"/>
    <property type="evidence" value="ECO:0007669"/>
    <property type="project" value="TreeGrafter"/>
</dbReference>
<dbReference type="Pfam" id="PF15009">
    <property type="entry name" value="STING_LBD"/>
    <property type="match status" value="2"/>
</dbReference>
<dbReference type="EMBL" id="JARQWQ010000004">
    <property type="protein sequence ID" value="KAK2572102.1"/>
    <property type="molecule type" value="Genomic_DNA"/>
</dbReference>
<dbReference type="Gene3D" id="3.40.50.12100">
    <property type="entry name" value="Stimulator of interferon genes protein"/>
    <property type="match status" value="2"/>
</dbReference>
<comment type="subcellular location">
    <subcellularLocation>
        <location evidence="1">Membrane</location>
        <topology evidence="1">Multi-pass membrane protein</topology>
    </subcellularLocation>
</comment>
<proteinExistence type="predicted"/>
<dbReference type="Proteomes" id="UP001249851">
    <property type="component" value="Unassembled WGS sequence"/>
</dbReference>
<dbReference type="GO" id="GO:0002218">
    <property type="term" value="P:activation of innate immune response"/>
    <property type="evidence" value="ECO:0007669"/>
    <property type="project" value="InterPro"/>
</dbReference>
<keyword evidence="2" id="KW-0399">Innate immunity</keyword>
<feature type="domain" description="STING transmembrane" evidence="9">
    <location>
        <begin position="61"/>
        <end position="175"/>
    </location>
</feature>
<evidence type="ECO:0000256" key="6">
    <source>
        <dbReference type="ARBA" id="ARBA00023136"/>
    </source>
</evidence>
<evidence type="ECO:0000256" key="4">
    <source>
        <dbReference type="ARBA" id="ARBA00022859"/>
    </source>
</evidence>
<evidence type="ECO:0000256" key="5">
    <source>
        <dbReference type="ARBA" id="ARBA00022989"/>
    </source>
</evidence>
<dbReference type="GO" id="GO:0005789">
    <property type="term" value="C:endoplasmic reticulum membrane"/>
    <property type="evidence" value="ECO:0007669"/>
    <property type="project" value="TreeGrafter"/>
</dbReference>
<dbReference type="PANTHER" id="PTHR34339">
    <property type="entry name" value="STIMULATOR OF INTERFERON GENES PROTEIN"/>
    <property type="match status" value="1"/>
</dbReference>
<accession>A0AAD9VFJ1</accession>
<gene>
    <name evidence="10" type="ORF">P5673_002304</name>
</gene>
<keyword evidence="11" id="KW-1185">Reference proteome</keyword>
<evidence type="ECO:0000313" key="10">
    <source>
        <dbReference type="EMBL" id="KAK2572102.1"/>
    </source>
</evidence>
<keyword evidence="3 7" id="KW-0812">Transmembrane</keyword>
<dbReference type="GO" id="GO:0032481">
    <property type="term" value="P:positive regulation of type I interferon production"/>
    <property type="evidence" value="ECO:0007669"/>
    <property type="project" value="InterPro"/>
</dbReference>
<dbReference type="InterPro" id="IPR055434">
    <property type="entry name" value="STING_TM"/>
</dbReference>
<comment type="caution">
    <text evidence="10">The sequence shown here is derived from an EMBL/GenBank/DDBJ whole genome shotgun (WGS) entry which is preliminary data.</text>
</comment>
<reference evidence="10" key="2">
    <citation type="journal article" date="2023" name="Science">
        <title>Genomic signatures of disease resistance in endangered staghorn corals.</title>
        <authorList>
            <person name="Vollmer S.V."/>
            <person name="Selwyn J.D."/>
            <person name="Despard B.A."/>
            <person name="Roesel C.L."/>
        </authorList>
    </citation>
    <scope>NUCLEOTIDE SEQUENCE</scope>
    <source>
        <strain evidence="10">K2</strain>
    </source>
</reference>
<sequence length="529" mass="60576">MDAQQENNGFGRIPQRRGESAKAFAKVLVFVLAIPCVIAVFIAQDKEVIKDYVFLFPLYLSGRLLLSFLIGKVMQKICLLWEESRHRQTRYNGSWMKVLNSTFGFSSGDAIFFAVTLLLLPLSYALRLECKTFTHVDYQFWLLCATSCWVALLSFAAGCREPSLAEVSRINERENKNVADGLAWGYYLAYLKIVLPKLDQRIDNSEEYREKIKSKKLYILIPKDCYTFQKINDADSRVTAAGDLEPYVIYRAGTKRVYNNTVQRIQYTGEACYLVLEYATTLTTLYEMRSATEAGLSREQKEEQLECSTFSHVDGQFGLLILNSCWVAWLSIAAGCREPSMVEISRINERENKNVADGLAWGYYLAHLKIVLPKLEDQIDKSEKYRGKIKSKKLYILVPKNCNTFQRIQDADSRVKADGNLEPYEIYRAGTKRVYKHTVHSIQYTAEEEPCYLVLEYATTLMTLYEMSKYTDSGLGSEQREEQEILDECLDCRNKYELVPFSGEATKIADVLTNKIRDTAVTVRAEAHA</sequence>
<feature type="domain" description="STING ligand-binding" evidence="8">
    <location>
        <begin position="177"/>
        <end position="306"/>
    </location>
</feature>
<dbReference type="InterPro" id="IPR029158">
    <property type="entry name" value="STING"/>
</dbReference>
<organism evidence="10 11">
    <name type="scientific">Acropora cervicornis</name>
    <name type="common">Staghorn coral</name>
    <dbReference type="NCBI Taxonomy" id="6130"/>
    <lineage>
        <taxon>Eukaryota</taxon>
        <taxon>Metazoa</taxon>
        <taxon>Cnidaria</taxon>
        <taxon>Anthozoa</taxon>
        <taxon>Hexacorallia</taxon>
        <taxon>Scleractinia</taxon>
        <taxon>Astrocoeniina</taxon>
        <taxon>Acroporidae</taxon>
        <taxon>Acropora</taxon>
    </lineage>
</organism>
<reference evidence="10" key="1">
    <citation type="journal article" date="2023" name="G3 (Bethesda)">
        <title>Whole genome assembly and annotation of the endangered Caribbean coral Acropora cervicornis.</title>
        <authorList>
            <person name="Selwyn J.D."/>
            <person name="Vollmer S.V."/>
        </authorList>
    </citation>
    <scope>NUCLEOTIDE SEQUENCE</scope>
    <source>
        <strain evidence="10">K2</strain>
    </source>
</reference>
<protein>
    <submittedName>
        <fullName evidence="10">Stimulator of interferon genes protein</fullName>
    </submittedName>
</protein>
<evidence type="ECO:0000256" key="2">
    <source>
        <dbReference type="ARBA" id="ARBA00022588"/>
    </source>
</evidence>
<keyword evidence="6 7" id="KW-0472">Membrane</keyword>
<evidence type="ECO:0000313" key="11">
    <source>
        <dbReference type="Proteomes" id="UP001249851"/>
    </source>
</evidence>
<dbReference type="GO" id="GO:0005776">
    <property type="term" value="C:autophagosome"/>
    <property type="evidence" value="ECO:0007669"/>
    <property type="project" value="TreeGrafter"/>
</dbReference>
<evidence type="ECO:0000256" key="1">
    <source>
        <dbReference type="ARBA" id="ARBA00004141"/>
    </source>
</evidence>
<dbReference type="GO" id="GO:0000045">
    <property type="term" value="P:autophagosome assembly"/>
    <property type="evidence" value="ECO:0007669"/>
    <property type="project" value="TreeGrafter"/>
</dbReference>
<dbReference type="Pfam" id="PF23417">
    <property type="entry name" value="STING_TM"/>
    <property type="match status" value="1"/>
</dbReference>
<feature type="domain" description="STING ligand-binding" evidence="8">
    <location>
        <begin position="354"/>
        <end position="511"/>
    </location>
</feature>
<dbReference type="Gene3D" id="1.20.5.5200">
    <property type="match status" value="2"/>
</dbReference>
<feature type="transmembrane region" description="Helical" evidence="7">
    <location>
        <begin position="102"/>
        <end position="126"/>
    </location>
</feature>
<dbReference type="GO" id="GO:0061709">
    <property type="term" value="P:reticulophagy"/>
    <property type="evidence" value="ECO:0007669"/>
    <property type="project" value="TreeGrafter"/>
</dbReference>
<dbReference type="GO" id="GO:0061507">
    <property type="term" value="F:2',3'-cyclic GMP-AMP binding"/>
    <property type="evidence" value="ECO:0007669"/>
    <property type="project" value="TreeGrafter"/>
</dbReference>
<evidence type="ECO:0000259" key="9">
    <source>
        <dbReference type="Pfam" id="PF23417"/>
    </source>
</evidence>
<dbReference type="PANTHER" id="PTHR34339:SF1">
    <property type="entry name" value="STIMULATOR OF INTERFERON GENES PROTEIN"/>
    <property type="match status" value="1"/>
</dbReference>
<evidence type="ECO:0000256" key="7">
    <source>
        <dbReference type="SAM" id="Phobius"/>
    </source>
</evidence>
<evidence type="ECO:0000256" key="3">
    <source>
        <dbReference type="ARBA" id="ARBA00022692"/>
    </source>
</evidence>
<name>A0AAD9VFJ1_ACRCE</name>
<dbReference type="GO" id="GO:0016239">
    <property type="term" value="P:positive regulation of macroautophagy"/>
    <property type="evidence" value="ECO:0007669"/>
    <property type="project" value="TreeGrafter"/>
</dbReference>